<dbReference type="OrthoDB" id="4380123at2"/>
<reference evidence="1 2" key="1">
    <citation type="submission" date="2019-09" db="EMBL/GenBank/DDBJ databases">
        <title>Whole-genome sequence of the purple sulfur bacterium Thiohalocapsa marina DSM 19078.</title>
        <authorList>
            <person name="Kyndt J.A."/>
            <person name="Meyer T.E."/>
        </authorList>
    </citation>
    <scope>NUCLEOTIDE SEQUENCE [LARGE SCALE GENOMIC DNA]</scope>
    <source>
        <strain evidence="1 2">DSM 19078</strain>
    </source>
</reference>
<protein>
    <submittedName>
        <fullName evidence="1">NRDE family protein</fullName>
    </submittedName>
</protein>
<dbReference type="PANTHER" id="PTHR17985">
    <property type="entry name" value="SER/THR-RICH PROTEIN T10 IN DGCR REGION"/>
    <property type="match status" value="1"/>
</dbReference>
<dbReference type="PANTHER" id="PTHR17985:SF8">
    <property type="entry name" value="TRANSPORT AND GOLGI ORGANIZATION PROTEIN 2 HOMOLOG"/>
    <property type="match status" value="1"/>
</dbReference>
<gene>
    <name evidence="1" type="ORF">F2Q65_15005</name>
</gene>
<comment type="caution">
    <text evidence="1">The sequence shown here is derived from an EMBL/GenBank/DDBJ whole genome shotgun (WGS) entry which is preliminary data.</text>
</comment>
<dbReference type="Pfam" id="PF05742">
    <property type="entry name" value="TANGO2"/>
    <property type="match status" value="1"/>
</dbReference>
<organism evidence="1 2">
    <name type="scientific">Thiohalocapsa marina</name>
    <dbReference type="NCBI Taxonomy" id="424902"/>
    <lineage>
        <taxon>Bacteria</taxon>
        <taxon>Pseudomonadati</taxon>
        <taxon>Pseudomonadota</taxon>
        <taxon>Gammaproteobacteria</taxon>
        <taxon>Chromatiales</taxon>
        <taxon>Chromatiaceae</taxon>
        <taxon>Thiohalocapsa</taxon>
    </lineage>
</organism>
<dbReference type="InterPro" id="IPR008551">
    <property type="entry name" value="TANGO2"/>
</dbReference>
<dbReference type="EMBL" id="VWXX01000030">
    <property type="protein sequence ID" value="KAA6183632.1"/>
    <property type="molecule type" value="Genomic_DNA"/>
</dbReference>
<dbReference type="Gene3D" id="3.60.60.10">
    <property type="entry name" value="Penicillin V Acylase, Chain A"/>
    <property type="match status" value="1"/>
</dbReference>
<keyword evidence="2" id="KW-1185">Reference proteome</keyword>
<name>A0A5M8FR60_9GAMM</name>
<sequence>MCTLVILYRPGHDWPLLLAANRDEWLDRPSRPPGRHWEDRPEVLAGLDLTAGGSWLGLNDHGVVAAVLNRQDSLGPLAGKRSRGELVLEALDHAEAGAAVGALADLSPEAYRPFNLLVADPRSCYWVRHAGDGIRVHPVSPGLHMLASGDLDDPVQPRIARFLPRFRAAATPDPESGDWSAWIALLQCRAVDAGAVADSGSGADDAVCADVGVDADAAMNLSGLSVAGKPFGTRSSTLIALPAYPGFQQMPILLHADGPPDQADFLRVG</sequence>
<accession>A0A5M8FR60</accession>
<evidence type="ECO:0000313" key="1">
    <source>
        <dbReference type="EMBL" id="KAA6183632.1"/>
    </source>
</evidence>
<dbReference type="Proteomes" id="UP000322981">
    <property type="component" value="Unassembled WGS sequence"/>
</dbReference>
<dbReference type="AlphaFoldDB" id="A0A5M8FR60"/>
<evidence type="ECO:0000313" key="2">
    <source>
        <dbReference type="Proteomes" id="UP000322981"/>
    </source>
</evidence>
<proteinExistence type="predicted"/>
<dbReference type="RefSeq" id="WP_150094224.1">
    <property type="nucleotide sequence ID" value="NZ_JBFUOH010000106.1"/>
</dbReference>